<comment type="catalytic activity">
    <reaction evidence="11">
        <text>L-threonyl-[protein] + ATP = O-phospho-L-threonyl-[protein] + ADP + H(+)</text>
        <dbReference type="Rhea" id="RHEA:46608"/>
        <dbReference type="Rhea" id="RHEA-COMP:11060"/>
        <dbReference type="Rhea" id="RHEA-COMP:11605"/>
        <dbReference type="ChEBI" id="CHEBI:15378"/>
        <dbReference type="ChEBI" id="CHEBI:30013"/>
        <dbReference type="ChEBI" id="CHEBI:30616"/>
        <dbReference type="ChEBI" id="CHEBI:61977"/>
        <dbReference type="ChEBI" id="CHEBI:456216"/>
        <dbReference type="EC" id="2.7.11.1"/>
    </reaction>
</comment>
<evidence type="ECO:0000313" key="15">
    <source>
        <dbReference type="EMBL" id="KAK7918995.1"/>
    </source>
</evidence>
<evidence type="ECO:0000256" key="4">
    <source>
        <dbReference type="ARBA" id="ARBA00016885"/>
    </source>
</evidence>
<feature type="domain" description="Protein kinase" evidence="14">
    <location>
        <begin position="126"/>
        <end position="389"/>
    </location>
</feature>
<dbReference type="InterPro" id="IPR051138">
    <property type="entry name" value="PIM_Ser/Thr_kinase"/>
</dbReference>
<evidence type="ECO:0000256" key="3">
    <source>
        <dbReference type="ARBA" id="ARBA00012513"/>
    </source>
</evidence>
<dbReference type="InterPro" id="IPR011009">
    <property type="entry name" value="Kinase-like_dom_sf"/>
</dbReference>
<accession>A0AAW0P7E1</accession>
<evidence type="ECO:0000256" key="1">
    <source>
        <dbReference type="ARBA" id="ARBA00004192"/>
    </source>
</evidence>
<evidence type="ECO:0000256" key="7">
    <source>
        <dbReference type="ARBA" id="ARBA00022741"/>
    </source>
</evidence>
<dbReference type="GO" id="GO:0004674">
    <property type="term" value="F:protein serine/threonine kinase activity"/>
    <property type="evidence" value="ECO:0007669"/>
    <property type="project" value="UniProtKB-KW"/>
</dbReference>
<dbReference type="Gene3D" id="3.30.200.20">
    <property type="entry name" value="Phosphorylase Kinase, domain 1"/>
    <property type="match status" value="1"/>
</dbReference>
<comment type="caution">
    <text evidence="15">The sequence shown here is derived from an EMBL/GenBank/DDBJ whole genome shotgun (WGS) entry which is preliminary data.</text>
</comment>
<gene>
    <name evidence="15" type="ORF">WMY93_010279</name>
</gene>
<feature type="region of interest" description="Disordered" evidence="13">
    <location>
        <begin position="13"/>
        <end position="114"/>
    </location>
</feature>
<evidence type="ECO:0000256" key="2">
    <source>
        <dbReference type="ARBA" id="ARBA00005505"/>
    </source>
</evidence>
<evidence type="ECO:0000256" key="9">
    <source>
        <dbReference type="ARBA" id="ARBA00022840"/>
    </source>
</evidence>
<keyword evidence="5" id="KW-0723">Serine/threonine-protein kinase</keyword>
<dbReference type="GO" id="GO:0005524">
    <property type="term" value="F:ATP binding"/>
    <property type="evidence" value="ECO:0007669"/>
    <property type="project" value="UniProtKB-KW"/>
</dbReference>
<keyword evidence="9" id="KW-0067">ATP-binding</keyword>
<protein>
    <recommendedName>
        <fullName evidence="4">Serine/threonine-protein kinase 1</fullName>
        <ecNumber evidence="3">2.7.11.1</ecNumber>
    </recommendedName>
</protein>
<evidence type="ECO:0000256" key="11">
    <source>
        <dbReference type="ARBA" id="ARBA00047899"/>
    </source>
</evidence>
<feature type="compositionally biased region" description="Polar residues" evidence="13">
    <location>
        <begin position="21"/>
        <end position="37"/>
    </location>
</feature>
<keyword evidence="6" id="KW-0808">Transferase</keyword>
<dbReference type="Pfam" id="PF00069">
    <property type="entry name" value="Pkinase"/>
    <property type="match status" value="1"/>
</dbReference>
<comment type="catalytic activity">
    <reaction evidence="12">
        <text>L-seryl-[protein] + ATP = O-phospho-L-seryl-[protein] + ADP + H(+)</text>
        <dbReference type="Rhea" id="RHEA:17989"/>
        <dbReference type="Rhea" id="RHEA-COMP:9863"/>
        <dbReference type="Rhea" id="RHEA-COMP:11604"/>
        <dbReference type="ChEBI" id="CHEBI:15378"/>
        <dbReference type="ChEBI" id="CHEBI:29999"/>
        <dbReference type="ChEBI" id="CHEBI:30616"/>
        <dbReference type="ChEBI" id="CHEBI:83421"/>
        <dbReference type="ChEBI" id="CHEBI:456216"/>
        <dbReference type="EC" id="2.7.11.1"/>
    </reaction>
</comment>
<dbReference type="PANTHER" id="PTHR22984:SF25">
    <property type="entry name" value="PROTEIN KINASE DOMAIN-CONTAINING PROTEIN"/>
    <property type="match status" value="1"/>
</dbReference>
<sequence length="392" mass="44909">MFHKSWPFIFRRKKRTKDCTKSSPNIRSLLVHSSSGVSKRKSPTCEEEDEAGTVRKKSRTDAGPQKHKFKTVCKKKTDETSDDEKDSSISQSIKRKSSGDEEEESAVRKKSRTEDIQRSIRFSKKYMGIEFIQRGGFGRVYSGVRIEDNLPVVLKLIDKTMEMDGKEVTIPTEVDFLIKAGAGPNSTESTFTPRLLDWYDLGHDIVLVMEKPESCMDLVDYALSTEDTGISRQKVKIIFRQLVDAAIDLHSRGIFHRDIKPENILVEVSSNNPRTWLIDYGQRPFLPLERSFKTHKVKYWTLDYSSPEWFKCATYTAEPTTVWQLGLVLYAMLFNGLPLIGDEAIALMRTIPIPPNILPPEATHLLRGCLKKNPRDRLSLQDIKDHPWLNSE</sequence>
<proteinExistence type="inferred from homology"/>
<dbReference type="EC" id="2.7.11.1" evidence="3"/>
<evidence type="ECO:0000256" key="6">
    <source>
        <dbReference type="ARBA" id="ARBA00022679"/>
    </source>
</evidence>
<organism evidence="15 16">
    <name type="scientific">Mugilogobius chulae</name>
    <name type="common">yellowstripe goby</name>
    <dbReference type="NCBI Taxonomy" id="88201"/>
    <lineage>
        <taxon>Eukaryota</taxon>
        <taxon>Metazoa</taxon>
        <taxon>Chordata</taxon>
        <taxon>Craniata</taxon>
        <taxon>Vertebrata</taxon>
        <taxon>Euteleostomi</taxon>
        <taxon>Actinopterygii</taxon>
        <taxon>Neopterygii</taxon>
        <taxon>Teleostei</taxon>
        <taxon>Neoteleostei</taxon>
        <taxon>Acanthomorphata</taxon>
        <taxon>Gobiaria</taxon>
        <taxon>Gobiiformes</taxon>
        <taxon>Gobioidei</taxon>
        <taxon>Gobiidae</taxon>
        <taxon>Gobionellinae</taxon>
        <taxon>Mugilogobius</taxon>
    </lineage>
</organism>
<feature type="compositionally biased region" description="Basic residues" evidence="13">
    <location>
        <begin position="65"/>
        <end position="74"/>
    </location>
</feature>
<evidence type="ECO:0000256" key="10">
    <source>
        <dbReference type="ARBA" id="ARBA00023200"/>
    </source>
</evidence>
<dbReference type="Proteomes" id="UP001460270">
    <property type="component" value="Unassembled WGS sequence"/>
</dbReference>
<keyword evidence="10" id="KW-1035">Host cytoplasm</keyword>
<evidence type="ECO:0000259" key="14">
    <source>
        <dbReference type="PROSITE" id="PS50011"/>
    </source>
</evidence>
<evidence type="ECO:0000256" key="8">
    <source>
        <dbReference type="ARBA" id="ARBA00022777"/>
    </source>
</evidence>
<keyword evidence="16" id="KW-1185">Reference proteome</keyword>
<keyword evidence="7" id="KW-0547">Nucleotide-binding</keyword>
<name>A0AAW0P7E1_9GOBI</name>
<dbReference type="PROSITE" id="PS00108">
    <property type="entry name" value="PROTEIN_KINASE_ST"/>
    <property type="match status" value="1"/>
</dbReference>
<dbReference type="InterPro" id="IPR000719">
    <property type="entry name" value="Prot_kinase_dom"/>
</dbReference>
<dbReference type="AlphaFoldDB" id="A0AAW0P7E1"/>
<dbReference type="Gene3D" id="1.10.510.10">
    <property type="entry name" value="Transferase(Phosphotransferase) domain 1"/>
    <property type="match status" value="1"/>
</dbReference>
<evidence type="ECO:0000256" key="12">
    <source>
        <dbReference type="ARBA" id="ARBA00048679"/>
    </source>
</evidence>
<dbReference type="EMBL" id="JBBPFD010000007">
    <property type="protein sequence ID" value="KAK7918995.1"/>
    <property type="molecule type" value="Genomic_DNA"/>
</dbReference>
<dbReference type="SUPFAM" id="SSF56112">
    <property type="entry name" value="Protein kinase-like (PK-like)"/>
    <property type="match status" value="1"/>
</dbReference>
<comment type="similarity">
    <text evidence="2">Belongs to the protein kinase superfamily. CAMK Ser/Thr protein kinase family. PIM subfamily.</text>
</comment>
<dbReference type="PANTHER" id="PTHR22984">
    <property type="entry name" value="SERINE/THREONINE-PROTEIN KINASE PIM"/>
    <property type="match status" value="1"/>
</dbReference>
<evidence type="ECO:0000313" key="16">
    <source>
        <dbReference type="Proteomes" id="UP001460270"/>
    </source>
</evidence>
<evidence type="ECO:0000256" key="13">
    <source>
        <dbReference type="SAM" id="MobiDB-lite"/>
    </source>
</evidence>
<reference evidence="16" key="1">
    <citation type="submission" date="2024-04" db="EMBL/GenBank/DDBJ databases">
        <title>Salinicola lusitanus LLJ914,a marine bacterium isolated from the Okinawa Trough.</title>
        <authorList>
            <person name="Li J."/>
        </authorList>
    </citation>
    <scope>NUCLEOTIDE SEQUENCE [LARGE SCALE GENOMIC DNA]</scope>
</reference>
<dbReference type="PROSITE" id="PS50011">
    <property type="entry name" value="PROTEIN_KINASE_DOM"/>
    <property type="match status" value="1"/>
</dbReference>
<dbReference type="InterPro" id="IPR008271">
    <property type="entry name" value="Ser/Thr_kinase_AS"/>
</dbReference>
<keyword evidence="8" id="KW-0418">Kinase</keyword>
<evidence type="ECO:0000256" key="5">
    <source>
        <dbReference type="ARBA" id="ARBA00022527"/>
    </source>
</evidence>
<comment type="subcellular location">
    <subcellularLocation>
        <location evidence="1">Host cytoplasm</location>
    </subcellularLocation>
</comment>
<dbReference type="GO" id="GO:0005737">
    <property type="term" value="C:cytoplasm"/>
    <property type="evidence" value="ECO:0007669"/>
    <property type="project" value="TreeGrafter"/>
</dbReference>
<dbReference type="SMART" id="SM00220">
    <property type="entry name" value="S_TKc"/>
    <property type="match status" value="1"/>
</dbReference>